<keyword evidence="2" id="KW-1185">Reference proteome</keyword>
<accession>A0A845M6T2</accession>
<dbReference type="AlphaFoldDB" id="A0A845M6T2"/>
<name>A0A845M6T2_9RHOB</name>
<organism evidence="1 2">
    <name type="scientific">Maritimibacter harenae</name>
    <dbReference type="NCBI Taxonomy" id="2606218"/>
    <lineage>
        <taxon>Bacteria</taxon>
        <taxon>Pseudomonadati</taxon>
        <taxon>Pseudomonadota</taxon>
        <taxon>Alphaproteobacteria</taxon>
        <taxon>Rhodobacterales</taxon>
        <taxon>Roseobacteraceae</taxon>
        <taxon>Maritimibacter</taxon>
    </lineage>
</organism>
<dbReference type="InterPro" id="IPR021323">
    <property type="entry name" value="DUF2927"/>
</dbReference>
<dbReference type="EMBL" id="WTUX01000011">
    <property type="protein sequence ID" value="MZR13193.1"/>
    <property type="molecule type" value="Genomic_DNA"/>
</dbReference>
<sequence length="417" mass="45128">MKAFHAAARPAPERPNGQIATDFLDLVFELESGRSLPVLSRFEGPVSVRVVGARPQLLDAELDRLLARLREEAQIDISRVAGRQPASITLEVVPKRSLQALVPGAACFVAPNVSGWSEYRAKRNRPETDWTQLTTRRRMAVFIPGDVAPQEMRDCLHEEVAQALGPVNDLYRLSDSVFNDDNFHTVLTGFDMLILRAVYAPELHSGMSRETVAARLPEVLARLNPAGGTGTPTDRAPSPRAWKDAIETALAGGSPTSVRRAAATRAVDMARANGWHDTRLAFSLFALGRLNLGINSDLALAAFREAEAIYDSLPDTRLQAAHMGVQLAAHALSLGRGERAMAIVDKHLAAVQSAQNAALLATLLMIKAEALALLGRDAEAQLVRLDSLGWARYGFGSDDEVGARLMEIAAISPVNRS</sequence>
<comment type="caution">
    <text evidence="1">The sequence shown here is derived from an EMBL/GenBank/DDBJ whole genome shotgun (WGS) entry which is preliminary data.</text>
</comment>
<dbReference type="Proteomes" id="UP000467322">
    <property type="component" value="Unassembled WGS sequence"/>
</dbReference>
<reference evidence="1 2" key="1">
    <citation type="submission" date="2019-12" db="EMBL/GenBank/DDBJ databases">
        <title>Maritimibacter sp. nov. sp. isolated from sea sand.</title>
        <authorList>
            <person name="Kim J."/>
            <person name="Jeong S.E."/>
            <person name="Jung H.S."/>
            <person name="Jeon C.O."/>
        </authorList>
    </citation>
    <scope>NUCLEOTIDE SEQUENCE [LARGE SCALE GENOMIC DNA]</scope>
    <source>
        <strain evidence="1 2">DP07</strain>
    </source>
</reference>
<dbReference type="Pfam" id="PF11150">
    <property type="entry name" value="DUF2927"/>
    <property type="match status" value="1"/>
</dbReference>
<evidence type="ECO:0000313" key="1">
    <source>
        <dbReference type="EMBL" id="MZR13193.1"/>
    </source>
</evidence>
<protein>
    <submittedName>
        <fullName evidence="1">DUF2927 domain-containing protein</fullName>
    </submittedName>
</protein>
<gene>
    <name evidence="1" type="ORF">GQE99_09205</name>
</gene>
<evidence type="ECO:0000313" key="2">
    <source>
        <dbReference type="Proteomes" id="UP000467322"/>
    </source>
</evidence>
<proteinExistence type="predicted"/>